<comment type="caution">
    <text evidence="1">The sequence shown here is derived from an EMBL/GenBank/DDBJ whole genome shotgun (WGS) entry which is preliminary data.</text>
</comment>
<organism evidence="1 2">
    <name type="scientific">Artomyces pyxidatus</name>
    <dbReference type="NCBI Taxonomy" id="48021"/>
    <lineage>
        <taxon>Eukaryota</taxon>
        <taxon>Fungi</taxon>
        <taxon>Dikarya</taxon>
        <taxon>Basidiomycota</taxon>
        <taxon>Agaricomycotina</taxon>
        <taxon>Agaricomycetes</taxon>
        <taxon>Russulales</taxon>
        <taxon>Auriscalpiaceae</taxon>
        <taxon>Artomyces</taxon>
    </lineage>
</organism>
<keyword evidence="2" id="KW-1185">Reference proteome</keyword>
<reference evidence="1" key="1">
    <citation type="submission" date="2021-03" db="EMBL/GenBank/DDBJ databases">
        <authorList>
            <consortium name="DOE Joint Genome Institute"/>
            <person name="Ahrendt S."/>
            <person name="Looney B.P."/>
            <person name="Miyauchi S."/>
            <person name="Morin E."/>
            <person name="Drula E."/>
            <person name="Courty P.E."/>
            <person name="Chicoki N."/>
            <person name="Fauchery L."/>
            <person name="Kohler A."/>
            <person name="Kuo A."/>
            <person name="Labutti K."/>
            <person name="Pangilinan J."/>
            <person name="Lipzen A."/>
            <person name="Riley R."/>
            <person name="Andreopoulos W."/>
            <person name="He G."/>
            <person name="Johnson J."/>
            <person name="Barry K.W."/>
            <person name="Grigoriev I.V."/>
            <person name="Nagy L."/>
            <person name="Hibbett D."/>
            <person name="Henrissat B."/>
            <person name="Matheny P.B."/>
            <person name="Labbe J."/>
            <person name="Martin F."/>
        </authorList>
    </citation>
    <scope>NUCLEOTIDE SEQUENCE</scope>
    <source>
        <strain evidence="1">HHB10654</strain>
    </source>
</reference>
<gene>
    <name evidence="1" type="ORF">BV25DRAFT_1916287</name>
</gene>
<proteinExistence type="predicted"/>
<dbReference type="EMBL" id="MU277209">
    <property type="protein sequence ID" value="KAI0061981.1"/>
    <property type="molecule type" value="Genomic_DNA"/>
</dbReference>
<keyword evidence="1" id="KW-0378">Hydrolase</keyword>
<dbReference type="Proteomes" id="UP000814140">
    <property type="component" value="Unassembled WGS sequence"/>
</dbReference>
<protein>
    <submittedName>
        <fullName evidence="1">P-loop containing nucleoside triphosphate hydrolase protein</fullName>
    </submittedName>
</protein>
<name>A0ACB8T1J5_9AGAM</name>
<evidence type="ECO:0000313" key="1">
    <source>
        <dbReference type="EMBL" id="KAI0061981.1"/>
    </source>
</evidence>
<reference evidence="1" key="2">
    <citation type="journal article" date="2022" name="New Phytol.">
        <title>Evolutionary transition to the ectomycorrhizal habit in the genomes of a hyperdiverse lineage of mushroom-forming fungi.</title>
        <authorList>
            <person name="Looney B."/>
            <person name="Miyauchi S."/>
            <person name="Morin E."/>
            <person name="Drula E."/>
            <person name="Courty P.E."/>
            <person name="Kohler A."/>
            <person name="Kuo A."/>
            <person name="LaButti K."/>
            <person name="Pangilinan J."/>
            <person name="Lipzen A."/>
            <person name="Riley R."/>
            <person name="Andreopoulos W."/>
            <person name="He G."/>
            <person name="Johnson J."/>
            <person name="Nolan M."/>
            <person name="Tritt A."/>
            <person name="Barry K.W."/>
            <person name="Grigoriev I.V."/>
            <person name="Nagy L.G."/>
            <person name="Hibbett D."/>
            <person name="Henrissat B."/>
            <person name="Matheny P.B."/>
            <person name="Labbe J."/>
            <person name="Martin F.M."/>
        </authorList>
    </citation>
    <scope>NUCLEOTIDE SEQUENCE</scope>
    <source>
        <strain evidence="1">HHB10654</strain>
    </source>
</reference>
<evidence type="ECO:0000313" key="2">
    <source>
        <dbReference type="Proteomes" id="UP000814140"/>
    </source>
</evidence>
<sequence length="654" mass="72655">MTPEQVTELKEAMKSLFRGKEPRDFQVEMVKAQEERRDALCQAATGSGKTAIAAGPYALEKNRGRVTFMVSPLIGLQNEMVGTFREDFNLAAVAVNSAHGGCTTDVLRDICQGKYQIVLVSPEMMLSRRFINDVLRNQELASRVYSVIIDEAHCISHWGASFRKKYGTIGMIRVFLPQSTPVIAVSASLTRRVTRDIVEKLQFSSNGYIYRNLGNDRPNVSIVVRAIHNTMGSYTDLNFLIPSNVKEATDLKKIWIYADNIETGGEIIDHLRTLLPPTLHTVIRPYNAVHGVEYRDAAMAGFRDGNIRILVCTDAAGMGCNIPDIDIVVQWKLPEKLSSFVQRAGRVARGPGRTGVAILLVEPAAYSVLVPESLPEQESSGSKKAGRKGKKRSVRGVKKKKTKEEKEYPRHHRMYLFLQATTCRREVLREVFENPQPTPTVPCCDICHPQLLDNTRPGPKPRASATRLSYHKPEEASLAIEESLQNWCENILVRDKHSRFFIPSCILPDEAVSKLARLKSLTPSTIEACLKPQWVYWAKYGEELTNLLIAVDRASPAAPECPQARSSTESLGDEEVENQRERRGSEDIAGDDLELAQGIDSTAAFAAADRVGALDADERPPVDPTRSTRPRSATASSSDVPSHSLHPTKRTRSK</sequence>
<accession>A0ACB8T1J5</accession>